<dbReference type="AlphaFoldDB" id="A0A6I3IBU9"/>
<evidence type="ECO:0000256" key="1">
    <source>
        <dbReference type="SAM" id="Phobius"/>
    </source>
</evidence>
<protein>
    <submittedName>
        <fullName evidence="2">YggT family protein</fullName>
    </submittedName>
</protein>
<comment type="caution">
    <text evidence="2">The sequence shown here is derived from an EMBL/GenBank/DDBJ whole genome shotgun (WGS) entry which is preliminary data.</text>
</comment>
<accession>A0A6I3IBU9</accession>
<keyword evidence="1" id="KW-0472">Membrane</keyword>
<dbReference type="GO" id="GO:0016020">
    <property type="term" value="C:membrane"/>
    <property type="evidence" value="ECO:0007669"/>
    <property type="project" value="InterPro"/>
</dbReference>
<dbReference type="RefSeq" id="WP_154593035.1">
    <property type="nucleotide sequence ID" value="NZ_WLVL01000023.1"/>
</dbReference>
<keyword evidence="1" id="KW-1133">Transmembrane helix</keyword>
<feature type="transmembrane region" description="Helical" evidence="1">
    <location>
        <begin position="67"/>
        <end position="91"/>
    </location>
</feature>
<dbReference type="Proteomes" id="UP000431092">
    <property type="component" value="Unassembled WGS sequence"/>
</dbReference>
<dbReference type="InterPro" id="IPR003425">
    <property type="entry name" value="CCB3/YggT"/>
</dbReference>
<reference evidence="2 3" key="1">
    <citation type="submission" date="2019-11" db="EMBL/GenBank/DDBJ databases">
        <title>Whole genome sequencing identifies a novel species of the genus Arsenicicoccus isolated from human blood.</title>
        <authorList>
            <person name="Jeong J.H."/>
            <person name="Kweon O.J."/>
            <person name="Kim H.R."/>
            <person name="Kim T.-H."/>
            <person name="Ha S.-M."/>
            <person name="Lee M.-K."/>
        </authorList>
    </citation>
    <scope>NUCLEOTIDE SEQUENCE [LARGE SCALE GENOMIC DNA]</scope>
    <source>
        <strain evidence="2 3">MKL-02</strain>
    </source>
</reference>
<name>A0A6I3IBU9_9MICO</name>
<feature type="transmembrane region" description="Helical" evidence="1">
    <location>
        <begin position="12"/>
        <end position="31"/>
    </location>
</feature>
<keyword evidence="3" id="KW-1185">Reference proteome</keyword>
<dbReference type="Pfam" id="PF02325">
    <property type="entry name" value="CCB3_YggT"/>
    <property type="match status" value="1"/>
</dbReference>
<evidence type="ECO:0000313" key="3">
    <source>
        <dbReference type="Proteomes" id="UP000431092"/>
    </source>
</evidence>
<keyword evidence="1" id="KW-0812">Transmembrane</keyword>
<sequence>MSLRGLLLNLLWLYWLVLMARLVLSYVVMLARDWRPRGVVLVLVEGVYTLTDPPLRALRKVIRPLRLGGMALDLAFMVLFLIVIVLMQVVARV</sequence>
<gene>
    <name evidence="2" type="ORF">GGG17_07040</name>
</gene>
<organism evidence="2 3">
    <name type="scientific">Arsenicicoccus cauae</name>
    <dbReference type="NCBI Taxonomy" id="2663847"/>
    <lineage>
        <taxon>Bacteria</taxon>
        <taxon>Bacillati</taxon>
        <taxon>Actinomycetota</taxon>
        <taxon>Actinomycetes</taxon>
        <taxon>Micrococcales</taxon>
        <taxon>Intrasporangiaceae</taxon>
        <taxon>Arsenicicoccus</taxon>
    </lineage>
</organism>
<proteinExistence type="predicted"/>
<dbReference type="EMBL" id="WLVL01000023">
    <property type="protein sequence ID" value="MTB71728.1"/>
    <property type="molecule type" value="Genomic_DNA"/>
</dbReference>
<evidence type="ECO:0000313" key="2">
    <source>
        <dbReference type="EMBL" id="MTB71728.1"/>
    </source>
</evidence>